<evidence type="ECO:0000256" key="1">
    <source>
        <dbReference type="SAM" id="SignalP"/>
    </source>
</evidence>
<proteinExistence type="predicted"/>
<evidence type="ECO:0000313" key="3">
    <source>
        <dbReference type="Proteomes" id="UP001501777"/>
    </source>
</evidence>
<reference evidence="2 3" key="1">
    <citation type="journal article" date="2019" name="Int. J. Syst. Evol. Microbiol.">
        <title>The Global Catalogue of Microorganisms (GCM) 10K type strain sequencing project: providing services to taxonomists for standard genome sequencing and annotation.</title>
        <authorList>
            <consortium name="The Broad Institute Genomics Platform"/>
            <consortium name="The Broad Institute Genome Sequencing Center for Infectious Disease"/>
            <person name="Wu L."/>
            <person name="Ma J."/>
        </authorList>
    </citation>
    <scope>NUCLEOTIDE SEQUENCE [LARGE SCALE GENOMIC DNA]</scope>
    <source>
        <strain evidence="2 3">JCM 4395</strain>
    </source>
</reference>
<evidence type="ECO:0000313" key="2">
    <source>
        <dbReference type="EMBL" id="GAA2490273.1"/>
    </source>
</evidence>
<dbReference type="Proteomes" id="UP001501777">
    <property type="component" value="Unassembled WGS sequence"/>
</dbReference>
<accession>A0ABN3LWB5</accession>
<comment type="caution">
    <text evidence="2">The sequence shown here is derived from an EMBL/GenBank/DDBJ whole genome shotgun (WGS) entry which is preliminary data.</text>
</comment>
<feature type="signal peptide" evidence="1">
    <location>
        <begin position="1"/>
        <end position="19"/>
    </location>
</feature>
<organism evidence="2 3">
    <name type="scientific">Streptomyces longisporus</name>
    <dbReference type="NCBI Taxonomy" id="1948"/>
    <lineage>
        <taxon>Bacteria</taxon>
        <taxon>Bacillati</taxon>
        <taxon>Actinomycetota</taxon>
        <taxon>Actinomycetes</taxon>
        <taxon>Kitasatosporales</taxon>
        <taxon>Streptomycetaceae</taxon>
        <taxon>Streptomyces</taxon>
    </lineage>
</organism>
<keyword evidence="1" id="KW-0732">Signal</keyword>
<sequence length="83" mass="8965">MRAYICRAALILAVVSAWAGCGAFGKGPPTPVATGPVTMPDLVGKNAEQAEDQREKLGVPKGRSSCGRMTGTMWWCWWHRTGM</sequence>
<dbReference type="EMBL" id="BAAASG010000007">
    <property type="protein sequence ID" value="GAA2490273.1"/>
    <property type="molecule type" value="Genomic_DNA"/>
</dbReference>
<keyword evidence="3" id="KW-1185">Reference proteome</keyword>
<gene>
    <name evidence="2" type="ORF">GCM10010276_31700</name>
</gene>
<dbReference type="PROSITE" id="PS51257">
    <property type="entry name" value="PROKAR_LIPOPROTEIN"/>
    <property type="match status" value="1"/>
</dbReference>
<evidence type="ECO:0008006" key="4">
    <source>
        <dbReference type="Google" id="ProtNLM"/>
    </source>
</evidence>
<protein>
    <recommendedName>
        <fullName evidence="4">Lipoprotein</fullName>
    </recommendedName>
</protein>
<feature type="chain" id="PRO_5047080929" description="Lipoprotein" evidence="1">
    <location>
        <begin position="20"/>
        <end position="83"/>
    </location>
</feature>
<name>A0ABN3LWB5_STRLO</name>